<feature type="region of interest" description="Disordered" evidence="2">
    <location>
        <begin position="155"/>
        <end position="179"/>
    </location>
</feature>
<evidence type="ECO:0000256" key="2">
    <source>
        <dbReference type="SAM" id="MobiDB-lite"/>
    </source>
</evidence>
<evidence type="ECO:0000259" key="3">
    <source>
        <dbReference type="Pfam" id="PF25029"/>
    </source>
</evidence>
<proteinExistence type="predicted"/>
<dbReference type="InterPro" id="IPR027417">
    <property type="entry name" value="P-loop_NTPase"/>
</dbReference>
<dbReference type="GO" id="GO:0016787">
    <property type="term" value="F:hydrolase activity"/>
    <property type="evidence" value="ECO:0007669"/>
    <property type="project" value="UniProtKB-KW"/>
</dbReference>
<feature type="domain" description="MOM1 alpha-helical" evidence="3">
    <location>
        <begin position="789"/>
        <end position="905"/>
    </location>
</feature>
<protein>
    <recommendedName>
        <fullName evidence="3">MOM1 alpha-helical domain-containing protein</fullName>
    </recommendedName>
</protein>
<dbReference type="Gene3D" id="3.40.50.300">
    <property type="entry name" value="P-loop containing nucleotide triphosphate hydrolases"/>
    <property type="match status" value="1"/>
</dbReference>
<accession>A0A2Z7CMQ0</accession>
<feature type="compositionally biased region" description="Basic and acidic residues" evidence="2">
    <location>
        <begin position="96"/>
        <end position="106"/>
    </location>
</feature>
<gene>
    <name evidence="4" type="ORF">F511_05268</name>
</gene>
<dbReference type="Gene3D" id="6.10.250.1310">
    <property type="match status" value="1"/>
</dbReference>
<feature type="region of interest" description="Disordered" evidence="2">
    <location>
        <begin position="1412"/>
        <end position="1431"/>
    </location>
</feature>
<dbReference type="InterPro" id="IPR056882">
    <property type="entry name" value="MOM1_dom"/>
</dbReference>
<dbReference type="GO" id="GO:0070823">
    <property type="term" value="C:HDA1 complex"/>
    <property type="evidence" value="ECO:0007669"/>
    <property type="project" value="InterPro"/>
</dbReference>
<feature type="region of interest" description="Disordered" evidence="2">
    <location>
        <begin position="96"/>
        <end position="120"/>
    </location>
</feature>
<keyword evidence="5" id="KW-1185">Reference proteome</keyword>
<feature type="region of interest" description="Disordered" evidence="2">
    <location>
        <begin position="1"/>
        <end position="70"/>
    </location>
</feature>
<dbReference type="PANTHER" id="PTHR35116:SF2">
    <property type="entry name" value="ATP-DEPENDENT HELICASE FAMILY PROTEIN-RELATED"/>
    <property type="match status" value="1"/>
</dbReference>
<organism evidence="4 5">
    <name type="scientific">Dorcoceras hygrometricum</name>
    <dbReference type="NCBI Taxonomy" id="472368"/>
    <lineage>
        <taxon>Eukaryota</taxon>
        <taxon>Viridiplantae</taxon>
        <taxon>Streptophyta</taxon>
        <taxon>Embryophyta</taxon>
        <taxon>Tracheophyta</taxon>
        <taxon>Spermatophyta</taxon>
        <taxon>Magnoliopsida</taxon>
        <taxon>eudicotyledons</taxon>
        <taxon>Gunneridae</taxon>
        <taxon>Pentapetalae</taxon>
        <taxon>asterids</taxon>
        <taxon>lamiids</taxon>
        <taxon>Lamiales</taxon>
        <taxon>Gesneriaceae</taxon>
        <taxon>Didymocarpoideae</taxon>
        <taxon>Trichosporeae</taxon>
        <taxon>Loxocarpinae</taxon>
        <taxon>Dorcoceras</taxon>
    </lineage>
</organism>
<dbReference type="InterPro" id="IPR049730">
    <property type="entry name" value="SNF2/RAD54-like_C"/>
</dbReference>
<dbReference type="Pfam" id="PF25029">
    <property type="entry name" value="MOM1"/>
    <property type="match status" value="1"/>
</dbReference>
<feature type="compositionally biased region" description="Polar residues" evidence="2">
    <location>
        <begin position="17"/>
        <end position="28"/>
    </location>
</feature>
<evidence type="ECO:0000313" key="5">
    <source>
        <dbReference type="Proteomes" id="UP000250235"/>
    </source>
</evidence>
<dbReference type="EMBL" id="KQ995304">
    <property type="protein sequence ID" value="KZV47217.1"/>
    <property type="molecule type" value="Genomic_DNA"/>
</dbReference>
<keyword evidence="1" id="KW-0378">Hydrolase</keyword>
<evidence type="ECO:0000313" key="4">
    <source>
        <dbReference type="EMBL" id="KZV47217.1"/>
    </source>
</evidence>
<dbReference type="InterPro" id="IPR039322">
    <property type="entry name" value="MOM1"/>
</dbReference>
<dbReference type="GO" id="GO:0031507">
    <property type="term" value="P:heterochromatin formation"/>
    <property type="evidence" value="ECO:0007669"/>
    <property type="project" value="InterPro"/>
</dbReference>
<sequence>MVSDTRSGRHIKDKLDSSNLKKTTSNGKDLSPNCLQKAKRLEKGKPPLTPPVKRKSERPEKKRTMNPMRVSDRTNEIASIRYSGSQQPLKEYELSSQREKENHEQATMKSNKPKLDVDSHFMNGNKMSARTFKGLFKRQRVMLTVVDVDGVPDEPNRSSHVCANKPDANGVNDLKKSSNVSEKLPGNLLSINIDAPEPECPTSLEMTQVDTINPESGENFIGSKVVENFPSSMKSDNQGLLGTCVLCSKTKRVNPDSPKQELCSCNDVVNEDLRCSSSTRENVMGLNDEITGVVNRYSDYEGEYWRKERLSRSASNTSTSGATKFLEYWVPCQMSNLQLELYCSTLLSNSIPLRSCSRTDSVGALQHILLNVRKCCDHPYLVDSSLQEHMIAEKRPAAEVLDVGIKASGKLQLLDAMLTECVARGLRTLILYQSIRRSGGASIGDILDDFLGQKYGLNTYERVDARVSVPKKHAAVNRFNRKETGQFAFLLENRGCSSVIKLLAVDVIVLYDSDWNPATDIRALQKISIDSKAEQIKVFRLYSYCTVEERTLVLAKKNLKLDNNLQTISRTASDSLLKWGASYLFNQLDDYHAYCNNAALMIESGQSVLNEVTQEFQAILSERSESIRLSVISEVRLSAENYSMSTPLLGEAKNQLKDGEEPFIFWRNLLDRKDPPWRHFKGSFPRNRKRVQYMNESPDTKNDNVAKRPRVIHEKSNPSAVQSELGEHQVTEVACSEGGSSTIFACDKSKSFWTESVTSDSYPNRKYCQISNGPAVYFGDPEEQGVVCDEQKNLYGFLEGDTIKLCQILKLSEAVMDMARSFLKYVIKNHRVSTGSPAYVQALQISLCWIAASILKQKVDKKVSLISAKLFLDYQCTADQVTSVYSRLRTLKRIYLHCSENFIESGNFLVEEATGIEPSNVDEKLAKGQVPRQEKLAIEDEVTEIETVCKERNDVAPSVISIAAPSGAVCRSVSIETVSEEIQRDMMNEEVPKMVPDCVPNGVVGCFTSLKLSNNPDEEFDDVEAVGLVGSMENPRNISDEVSTGALPSPEQQLVRSEQIAASPCGCDLLPQQYCKSNLDRHDQAPGEQIDHLVSVEQHLENQSSLQVEITNSQLVNAVNPLLSDHGAPETANHEQLHSLSVDTTVSGNQFPTFEVEHQNNARGGISFPTAETGEGEVHLHEPSSESRENLHLHGNHLDPCPGARVHELPSHSALHLGINADRLNGPSHLHAHSTHQANCNSTPELSAEPLQIALERMQEESEILEKSHNDVISQFKSKCEMEIQEIIAKIRNDYDMKLKDTEAEYMLKRNELGKNQVLVVMNKMLAEAFRSKCQDHRASVLLGKQQGNPESLRQHHHQLAPPSHSATPAMQVMQGMQQQSFLESTRASPVTNLNSMVPPVQLAPALYSGTASRPPNVGAVTHSGNPRTSRENCALAPNLGLLGPSTASSGHLVLPPSIPQHPPT</sequence>
<dbReference type="Proteomes" id="UP000250235">
    <property type="component" value="Unassembled WGS sequence"/>
</dbReference>
<dbReference type="SUPFAM" id="SSF52540">
    <property type="entry name" value="P-loop containing nucleoside triphosphate hydrolases"/>
    <property type="match status" value="1"/>
</dbReference>
<dbReference type="PANTHER" id="PTHR35116">
    <property type="entry name" value="HELICASE PROTEIN MOM1"/>
    <property type="match status" value="1"/>
</dbReference>
<reference evidence="4 5" key="1">
    <citation type="journal article" date="2015" name="Proc. Natl. Acad. Sci. U.S.A.">
        <title>The resurrection genome of Boea hygrometrica: A blueprint for survival of dehydration.</title>
        <authorList>
            <person name="Xiao L."/>
            <person name="Yang G."/>
            <person name="Zhang L."/>
            <person name="Yang X."/>
            <person name="Zhao S."/>
            <person name="Ji Z."/>
            <person name="Zhou Q."/>
            <person name="Hu M."/>
            <person name="Wang Y."/>
            <person name="Chen M."/>
            <person name="Xu Y."/>
            <person name="Jin H."/>
            <person name="Xiao X."/>
            <person name="Hu G."/>
            <person name="Bao F."/>
            <person name="Hu Y."/>
            <person name="Wan P."/>
            <person name="Li L."/>
            <person name="Deng X."/>
            <person name="Kuang T."/>
            <person name="Xiang C."/>
            <person name="Zhu J.K."/>
            <person name="Oliver M.J."/>
            <person name="He Y."/>
        </authorList>
    </citation>
    <scope>NUCLEOTIDE SEQUENCE [LARGE SCALE GENOMIC DNA]</scope>
    <source>
        <strain evidence="5">cv. XS01</strain>
    </source>
</reference>
<dbReference type="CDD" id="cd18793">
    <property type="entry name" value="SF2_C_SNF"/>
    <property type="match status" value="1"/>
</dbReference>
<name>A0A2Z7CMQ0_9LAMI</name>
<evidence type="ECO:0000256" key="1">
    <source>
        <dbReference type="ARBA" id="ARBA00022801"/>
    </source>
</evidence>
<dbReference type="OrthoDB" id="898917at2759"/>
<dbReference type="InterPro" id="IPR021006">
    <property type="entry name" value="Hda2/3"/>
</dbReference>
<dbReference type="Pfam" id="PF11496">
    <property type="entry name" value="HDA2-3"/>
    <property type="match status" value="1"/>
</dbReference>